<dbReference type="InterPro" id="IPR042099">
    <property type="entry name" value="ANL_N_sf"/>
</dbReference>
<protein>
    <submittedName>
        <fullName evidence="3">Putative acyl-CoA synthetase</fullName>
    </submittedName>
</protein>
<keyword evidence="4" id="KW-1185">Reference proteome</keyword>
<dbReference type="PANTHER" id="PTHR43201:SF6">
    <property type="entry name" value="ACYL COA SYNTHETASE (EUROFUNG)"/>
    <property type="match status" value="1"/>
</dbReference>
<dbReference type="InterPro" id="IPR000873">
    <property type="entry name" value="AMP-dep_synth/lig_dom"/>
</dbReference>
<dbReference type="OrthoDB" id="10253115at2759"/>
<dbReference type="InterPro" id="IPR020845">
    <property type="entry name" value="AMP-binding_CS"/>
</dbReference>
<dbReference type="InterPro" id="IPR025110">
    <property type="entry name" value="AMP-bd_C"/>
</dbReference>
<dbReference type="GO" id="GO:0006631">
    <property type="term" value="P:fatty acid metabolic process"/>
    <property type="evidence" value="ECO:0007669"/>
    <property type="project" value="TreeGrafter"/>
</dbReference>
<gene>
    <name evidence="3" type="primary">yngI</name>
    <name evidence="3" type="ORF">LSUE1_G004936</name>
</gene>
<dbReference type="AlphaFoldDB" id="A0A8T9BWY4"/>
<reference evidence="3 4" key="1">
    <citation type="submission" date="2018-05" db="EMBL/GenBank/DDBJ databases">
        <title>Genome sequencing and assembly of the regulated plant pathogen Lachnellula willkommii and related sister species for the development of diagnostic species identification markers.</title>
        <authorList>
            <person name="Giroux E."/>
            <person name="Bilodeau G."/>
        </authorList>
    </citation>
    <scope>NUCLEOTIDE SEQUENCE [LARGE SCALE GENOMIC DNA]</scope>
    <source>
        <strain evidence="3 4">CBS 268.59</strain>
    </source>
</reference>
<dbReference type="Gene3D" id="3.30.300.30">
    <property type="match status" value="1"/>
</dbReference>
<dbReference type="PANTHER" id="PTHR43201">
    <property type="entry name" value="ACYL-COA SYNTHETASE"/>
    <property type="match status" value="1"/>
</dbReference>
<dbReference type="Gene3D" id="3.40.50.12780">
    <property type="entry name" value="N-terminal domain of ligase-like"/>
    <property type="match status" value="1"/>
</dbReference>
<dbReference type="PROSITE" id="PS00455">
    <property type="entry name" value="AMP_BINDING"/>
    <property type="match status" value="1"/>
</dbReference>
<proteinExistence type="predicted"/>
<evidence type="ECO:0000313" key="4">
    <source>
        <dbReference type="Proteomes" id="UP000469558"/>
    </source>
</evidence>
<dbReference type="Pfam" id="PF00501">
    <property type="entry name" value="AMP-binding"/>
    <property type="match status" value="1"/>
</dbReference>
<dbReference type="Proteomes" id="UP000469558">
    <property type="component" value="Unassembled WGS sequence"/>
</dbReference>
<dbReference type="InterPro" id="IPR045851">
    <property type="entry name" value="AMP-bd_C_sf"/>
</dbReference>
<name>A0A8T9BWY4_9HELO</name>
<evidence type="ECO:0000259" key="2">
    <source>
        <dbReference type="Pfam" id="PF13193"/>
    </source>
</evidence>
<dbReference type="SUPFAM" id="SSF56801">
    <property type="entry name" value="Acetyl-CoA synthetase-like"/>
    <property type="match status" value="1"/>
</dbReference>
<organism evidence="3 4">
    <name type="scientific">Lachnellula suecica</name>
    <dbReference type="NCBI Taxonomy" id="602035"/>
    <lineage>
        <taxon>Eukaryota</taxon>
        <taxon>Fungi</taxon>
        <taxon>Dikarya</taxon>
        <taxon>Ascomycota</taxon>
        <taxon>Pezizomycotina</taxon>
        <taxon>Leotiomycetes</taxon>
        <taxon>Helotiales</taxon>
        <taxon>Lachnaceae</taxon>
        <taxon>Lachnellula</taxon>
    </lineage>
</organism>
<feature type="domain" description="AMP-dependent synthetase/ligase" evidence="1">
    <location>
        <begin position="28"/>
        <end position="426"/>
    </location>
</feature>
<dbReference type="EMBL" id="QGMK01001473">
    <property type="protein sequence ID" value="TVY68689.1"/>
    <property type="molecule type" value="Genomic_DNA"/>
</dbReference>
<evidence type="ECO:0000259" key="1">
    <source>
        <dbReference type="Pfam" id="PF00501"/>
    </source>
</evidence>
<accession>A0A8T9BWY4</accession>
<dbReference type="GO" id="GO:0031956">
    <property type="term" value="F:medium-chain fatty acid-CoA ligase activity"/>
    <property type="evidence" value="ECO:0007669"/>
    <property type="project" value="TreeGrafter"/>
</dbReference>
<comment type="caution">
    <text evidence="3">The sequence shown here is derived from an EMBL/GenBank/DDBJ whole genome shotgun (WGS) entry which is preliminary data.</text>
</comment>
<feature type="domain" description="AMP-binding enzyme C-terminal" evidence="2">
    <location>
        <begin position="481"/>
        <end position="539"/>
    </location>
</feature>
<dbReference type="Pfam" id="PF13193">
    <property type="entry name" value="AMP-binding_C"/>
    <property type="match status" value="1"/>
</dbReference>
<evidence type="ECO:0000313" key="3">
    <source>
        <dbReference type="EMBL" id="TVY68689.1"/>
    </source>
</evidence>
<sequence>MGPSNNLSILIGPIEPPLWNLTLGQFLKQHAQTAPSSPCLVFPQAQYRATYKQLYDRTIPVAKGLIAAGVRNGDNIGILAGNCPPYVELLFATSHIGAALVVLNSTYTPLELHSALKLSGCRLLFTSSRIGKLSSHGVLNMLAEKTFPKPLHELQEVFLLKRENSWGFRDYDDLISIGERVQDTDVAKRTANVHPDDVCNLQFTSGTTGAPKAAMLTHNNILNNGRFTGDRMLLTPKDIVCCPPPLFHAFGITAGLLAALTHGSSIVFPSETFQPLESLQAVSTEGCTALHGVPAMFSAYLDSVNSGWDLSTLRTGIVGGSPVPPKMMADLRQVLNLVHITNLYGEMNSTKKLPKVDLTLLVGMTETSAASLMSFTDDPIEKRLSTVGKIFPHVRAKIGNTSGDIVPTGSRGELWVSGFGLQKGYWRNPEKTAEAMRTDENGILWMQSGDEAVFDSEGYCRITGRIKDIIIRGGESIYPLEIEERLVQHASIVQASVVGIADEKLGETVSAFIQQRKDQEQPSTEQVRAFARQTLGWHKVLLAEMGRVFS</sequence>